<evidence type="ECO:0000313" key="2">
    <source>
        <dbReference type="Proteomes" id="UP001066276"/>
    </source>
</evidence>
<accession>A0AAV7X0U9</accession>
<evidence type="ECO:0000313" key="1">
    <source>
        <dbReference type="EMBL" id="KAJ1217920.1"/>
    </source>
</evidence>
<reference evidence="1" key="1">
    <citation type="journal article" date="2022" name="bioRxiv">
        <title>Sequencing and chromosome-scale assembly of the giantPleurodeles waltlgenome.</title>
        <authorList>
            <person name="Brown T."/>
            <person name="Elewa A."/>
            <person name="Iarovenko S."/>
            <person name="Subramanian E."/>
            <person name="Araus A.J."/>
            <person name="Petzold A."/>
            <person name="Susuki M."/>
            <person name="Suzuki K.-i.T."/>
            <person name="Hayashi T."/>
            <person name="Toyoda A."/>
            <person name="Oliveira C."/>
            <person name="Osipova E."/>
            <person name="Leigh N.D."/>
            <person name="Simon A."/>
            <person name="Yun M.H."/>
        </authorList>
    </citation>
    <scope>NUCLEOTIDE SEQUENCE</scope>
    <source>
        <strain evidence="1">20211129_DDA</strain>
        <tissue evidence="1">Liver</tissue>
    </source>
</reference>
<proteinExistence type="predicted"/>
<comment type="caution">
    <text evidence="1">The sequence shown here is derived from an EMBL/GenBank/DDBJ whole genome shotgun (WGS) entry which is preliminary data.</text>
</comment>
<dbReference type="AlphaFoldDB" id="A0AAV7X0U9"/>
<name>A0AAV7X0U9_PLEWA</name>
<organism evidence="1 2">
    <name type="scientific">Pleurodeles waltl</name>
    <name type="common">Iberian ribbed newt</name>
    <dbReference type="NCBI Taxonomy" id="8319"/>
    <lineage>
        <taxon>Eukaryota</taxon>
        <taxon>Metazoa</taxon>
        <taxon>Chordata</taxon>
        <taxon>Craniata</taxon>
        <taxon>Vertebrata</taxon>
        <taxon>Euteleostomi</taxon>
        <taxon>Amphibia</taxon>
        <taxon>Batrachia</taxon>
        <taxon>Caudata</taxon>
        <taxon>Salamandroidea</taxon>
        <taxon>Salamandridae</taxon>
        <taxon>Pleurodelinae</taxon>
        <taxon>Pleurodeles</taxon>
    </lineage>
</organism>
<protein>
    <submittedName>
        <fullName evidence="1">Uncharacterized protein</fullName>
    </submittedName>
</protein>
<dbReference type="EMBL" id="JANPWB010000001">
    <property type="protein sequence ID" value="KAJ1217920.1"/>
    <property type="molecule type" value="Genomic_DNA"/>
</dbReference>
<dbReference type="Proteomes" id="UP001066276">
    <property type="component" value="Chromosome 1_1"/>
</dbReference>
<sequence>MRPVLLMHVKDVDLQPVPRLEGPVAEGAQEFPVPQVDAVRVLEVLVPVVLVGAHLPAPLAGEAPSGL</sequence>
<keyword evidence="2" id="KW-1185">Reference proteome</keyword>
<gene>
    <name evidence="1" type="ORF">NDU88_005507</name>
</gene>